<dbReference type="PANTHER" id="PTHR24111">
    <property type="entry name" value="LEUCINE-RICH REPEAT-CONTAINING PROTEIN 34"/>
    <property type="match status" value="1"/>
</dbReference>
<keyword evidence="3" id="KW-1185">Reference proteome</keyword>
<dbReference type="InterPro" id="IPR032675">
    <property type="entry name" value="LRR_dom_sf"/>
</dbReference>
<sequence length="755" mass="80093">MGCCCSISGEGSSNSPITLTAGDMQHWKGKAAQRTTSAASRSVTGEAAVAEAPAEEIGARLRRRALQALVGSLSAGESKIPTLKWRRRYLKTPDIGAAAVSAIANYIQGLPVVVPGSVALAPPSLENRPRHHIRTLDMRALHISDDGFVEMMNVLLGDTLIENAIFAGNNITDDGVRRLISHIHDYSNTQVVHSGTSAASAVGTASDNVSQQSLPCKLKLLALTDNFITSEGIASFTTVAPLFLSLEQLEVGRGQRGGGGDVDDVRDTLTPQHIAALSTYIQRTPNLVAFLYRGNGNYYARNGFTPDGMAAFVDAVVGKSTLKSLYLQDCFTTRPEMVGPLTVRAPRGEKEAVTAEVSDSWAPDKLLRPMQALSTALNAASSNLSTLVLRFPLSDEAVQTLSIGLAQAPHLLDLSLRGCDLSRKALGVLGGALCTNRVLRVLDVSYQSHTVAHPAFLAELRSSSKRRMSFTSTMGHTVQEIAQQNVSSVDSEVSSRAEHQHPLLPIIRSLHVNRSLSKLVMLGVNISTDDIEELCACIERSGNQTLTDVWYTDAGSDALDLKLEDFLASNRRRNAGGGGTAGTVVFGCSSFAGTYGGFPLSMDRSSGTLFPEAALDSDSSDSPTGSTKECYSTIHSRKADIRHRSAPSSIPIPHHPPQNGVNSSMNKCGCLTNVMNGGQRAPQASPKSTPTVPRTVTVNTMMNASSVVPESASSAQVGLAIMCSSGDASAVKLNSMDPVHGGDELSESALRVHHR</sequence>
<protein>
    <recommendedName>
        <fullName evidence="4">Leucine-rich repeat protein</fullName>
    </recommendedName>
</protein>
<evidence type="ECO:0000256" key="1">
    <source>
        <dbReference type="ARBA" id="ARBA00022737"/>
    </source>
</evidence>
<dbReference type="Proteomes" id="UP000419144">
    <property type="component" value="Unassembled WGS sequence"/>
</dbReference>
<gene>
    <name evidence="2" type="ORF">LtaPh_3415200</name>
</gene>
<evidence type="ECO:0000313" key="3">
    <source>
        <dbReference type="Proteomes" id="UP000419144"/>
    </source>
</evidence>
<dbReference type="EMBL" id="BLBS01000054">
    <property type="protein sequence ID" value="GET92227.1"/>
    <property type="molecule type" value="Genomic_DNA"/>
</dbReference>
<dbReference type="PANTHER" id="PTHR24111:SF0">
    <property type="entry name" value="LEUCINE-RICH REPEAT-CONTAINING PROTEIN"/>
    <property type="match status" value="1"/>
</dbReference>
<dbReference type="SUPFAM" id="SSF52047">
    <property type="entry name" value="RNI-like"/>
    <property type="match status" value="1"/>
</dbReference>
<dbReference type="Gene3D" id="3.80.10.10">
    <property type="entry name" value="Ribonuclease Inhibitor"/>
    <property type="match status" value="2"/>
</dbReference>
<proteinExistence type="predicted"/>
<comment type="caution">
    <text evidence="2">The sequence shown here is derived from an EMBL/GenBank/DDBJ whole genome shotgun (WGS) entry which is preliminary data.</text>
</comment>
<reference evidence="2" key="1">
    <citation type="submission" date="2019-11" db="EMBL/GenBank/DDBJ databases">
        <title>Leishmania tarentolae CDS.</title>
        <authorList>
            <person name="Goto Y."/>
            <person name="Yamagishi J."/>
        </authorList>
    </citation>
    <scope>NUCLEOTIDE SEQUENCE [LARGE SCALE GENOMIC DNA]</scope>
    <source>
        <strain evidence="2">Parrot Tar II</strain>
    </source>
</reference>
<evidence type="ECO:0000313" key="2">
    <source>
        <dbReference type="EMBL" id="GET92227.1"/>
    </source>
</evidence>
<dbReference type="OrthoDB" id="120976at2759"/>
<evidence type="ECO:0008006" key="4">
    <source>
        <dbReference type="Google" id="ProtNLM"/>
    </source>
</evidence>
<dbReference type="VEuPathDB" id="TriTrypDB:LtaPh_3415200"/>
<organism evidence="2 3">
    <name type="scientific">Leishmania tarentolae</name>
    <name type="common">Sauroleishmania tarentolae</name>
    <dbReference type="NCBI Taxonomy" id="5689"/>
    <lineage>
        <taxon>Eukaryota</taxon>
        <taxon>Discoba</taxon>
        <taxon>Euglenozoa</taxon>
        <taxon>Kinetoplastea</taxon>
        <taxon>Metakinetoplastina</taxon>
        <taxon>Trypanosomatida</taxon>
        <taxon>Trypanosomatidae</taxon>
        <taxon>Leishmaniinae</taxon>
        <taxon>Leishmania</taxon>
        <taxon>lizard Leishmania</taxon>
    </lineage>
</organism>
<keyword evidence="1" id="KW-0677">Repeat</keyword>
<accession>A0A640KXD2</accession>
<name>A0A640KXD2_LEITA</name>
<dbReference type="InterPro" id="IPR052201">
    <property type="entry name" value="LRR-containing_regulator"/>
</dbReference>
<dbReference type="AlphaFoldDB" id="A0A640KXD2"/>